<evidence type="ECO:0000313" key="1">
    <source>
        <dbReference type="EMBL" id="MDI1229563.1"/>
    </source>
</evidence>
<dbReference type="EMBL" id="JAQSDF010000001">
    <property type="protein sequence ID" value="MDI1229563.1"/>
    <property type="molecule type" value="Genomic_DNA"/>
</dbReference>
<gene>
    <name evidence="1" type="ORF">PSU93_00235</name>
</gene>
<dbReference type="AlphaFoldDB" id="A0AA43Q0L0"/>
<organism evidence="1 2">
    <name type="scientific">Candidatus Methylobacter titanis</name>
    <dbReference type="NCBI Taxonomy" id="3053457"/>
    <lineage>
        <taxon>Bacteria</taxon>
        <taxon>Pseudomonadati</taxon>
        <taxon>Pseudomonadota</taxon>
        <taxon>Gammaproteobacteria</taxon>
        <taxon>Methylococcales</taxon>
        <taxon>Methylococcaceae</taxon>
        <taxon>Methylobacter</taxon>
    </lineage>
</organism>
<evidence type="ECO:0000313" key="2">
    <source>
        <dbReference type="Proteomes" id="UP001160519"/>
    </source>
</evidence>
<dbReference type="Proteomes" id="UP001160519">
    <property type="component" value="Unassembled WGS sequence"/>
</dbReference>
<comment type="caution">
    <text evidence="1">The sequence shown here is derived from an EMBL/GenBank/DDBJ whole genome shotgun (WGS) entry which is preliminary data.</text>
</comment>
<sequence>MTESTLALQQLLQLGGAATMFPPTSRYYGLATVLLETGAGTKTAYLQRRWVPQPERFDLLQEHTVTQGERLDNITAQYLGDPEQFWRLCDANRALHPRELEQFGRKLRITLPEGVPGMPNA</sequence>
<accession>A0AA43Q0L0</accession>
<protein>
    <submittedName>
        <fullName evidence="1">LysM domain-containing protein</fullName>
    </submittedName>
</protein>
<proteinExistence type="predicted"/>
<name>A0AA43Q0L0_9GAMM</name>
<keyword evidence="2" id="KW-1185">Reference proteome</keyword>
<reference evidence="1" key="1">
    <citation type="submission" date="2023-01" db="EMBL/GenBank/DDBJ databases">
        <title>Biogeochemical cycle of methane in antarctic sediments.</title>
        <authorList>
            <person name="Roldan D.M."/>
            <person name="Menes R.J."/>
        </authorList>
    </citation>
    <scope>NUCLEOTIDE SEQUENCE [LARGE SCALE GENOMIC DNA]</scope>
    <source>
        <strain evidence="1">K-2018 MAG008</strain>
    </source>
</reference>